<protein>
    <submittedName>
        <fullName evidence="7">Predicted protein</fullName>
    </submittedName>
</protein>
<evidence type="ECO:0000256" key="1">
    <source>
        <dbReference type="ARBA" id="ARBA00022679"/>
    </source>
</evidence>
<dbReference type="VEuPathDB" id="AmoebaDB:NAEGRDRAFT_75121"/>
<dbReference type="GeneID" id="8856841"/>
<dbReference type="InParanoid" id="D2W179"/>
<dbReference type="RefSeq" id="XP_002669879.1">
    <property type="nucleotide sequence ID" value="XM_002669833.1"/>
</dbReference>
<evidence type="ECO:0000259" key="6">
    <source>
        <dbReference type="PROSITE" id="PS50011"/>
    </source>
</evidence>
<evidence type="ECO:0000256" key="2">
    <source>
        <dbReference type="ARBA" id="ARBA00022741"/>
    </source>
</evidence>
<dbReference type="OMA" id="GHYLNIF"/>
<dbReference type="GO" id="GO:0005524">
    <property type="term" value="F:ATP binding"/>
    <property type="evidence" value="ECO:0007669"/>
    <property type="project" value="UniProtKB-KW"/>
</dbReference>
<evidence type="ECO:0000313" key="7">
    <source>
        <dbReference type="EMBL" id="EFC37135.1"/>
    </source>
</evidence>
<dbReference type="CDD" id="cd13999">
    <property type="entry name" value="STKc_MAP3K-like"/>
    <property type="match status" value="1"/>
</dbReference>
<dbReference type="SUPFAM" id="SSF56112">
    <property type="entry name" value="Protein kinase-like (PK-like)"/>
    <property type="match status" value="1"/>
</dbReference>
<keyword evidence="1" id="KW-0808">Transferase</keyword>
<evidence type="ECO:0000313" key="8">
    <source>
        <dbReference type="Proteomes" id="UP000006671"/>
    </source>
</evidence>
<reference evidence="7 8" key="1">
    <citation type="journal article" date="2010" name="Cell">
        <title>The genome of Naegleria gruberi illuminates early eukaryotic versatility.</title>
        <authorList>
            <person name="Fritz-Laylin L.K."/>
            <person name="Prochnik S.E."/>
            <person name="Ginger M.L."/>
            <person name="Dacks J.B."/>
            <person name="Carpenter M.L."/>
            <person name="Field M.C."/>
            <person name="Kuo A."/>
            <person name="Paredez A."/>
            <person name="Chapman J."/>
            <person name="Pham J."/>
            <person name="Shu S."/>
            <person name="Neupane R."/>
            <person name="Cipriano M."/>
            <person name="Mancuso J."/>
            <person name="Tu H."/>
            <person name="Salamov A."/>
            <person name="Lindquist E."/>
            <person name="Shapiro H."/>
            <person name="Lucas S."/>
            <person name="Grigoriev I.V."/>
            <person name="Cande W.Z."/>
            <person name="Fulton C."/>
            <person name="Rokhsar D.S."/>
            <person name="Dawson S.C."/>
        </authorList>
    </citation>
    <scope>NUCLEOTIDE SEQUENCE [LARGE SCALE GENOMIC DNA]</scope>
    <source>
        <strain evidence="7 8">NEG-M</strain>
    </source>
</reference>
<dbReference type="InterPro" id="IPR000719">
    <property type="entry name" value="Prot_kinase_dom"/>
</dbReference>
<dbReference type="PANTHER" id="PTHR44329:SF288">
    <property type="entry name" value="MITOGEN-ACTIVATED PROTEIN KINASE KINASE KINASE 20"/>
    <property type="match status" value="1"/>
</dbReference>
<dbReference type="OrthoDB" id="28230at2759"/>
<keyword evidence="3" id="KW-0418">Kinase</keyword>
<evidence type="ECO:0000256" key="4">
    <source>
        <dbReference type="ARBA" id="ARBA00022840"/>
    </source>
</evidence>
<sequence length="519" mass="59262">MANSFSFILFAILVLNWALLANCNLTFSQQTFNTLLNSTQTSTLSLTMYMGGGTTIKNSNNSTCGMSVDNPCTNFNQLLLTFNWTLFSQFENFTKATSAGERNVHLKILILPDGSIFCPINPVNLSPSMNYHLEFTKLKLRKLKSKEKAEKQIEEKLLDKRLIFNMNDEEDEYYEGSTPNIERSKSSYGKVSEKELVSSLIDSEKKKSKHSFSFSSSYIIPIEDISIIKKIGEGGAANVYYGTWTNIKVAIKSLKIDSFDDDFENEAAILSLIRHPNILTFYGVCLTDKSRYIVTEYMENGSLDRYIFLNKNRALNIDLFKSNIGILCGIVDGMQYLHSLKPSIIHRDLKSSNILLDERNTPKVSDFGLVKVLGNNTISQITKGIGTVYYLAPETFIAEHQIENKEEATKLDIYSFAIIMWELFFRMSPYHHVKNPFKVPQMVVNGERPQIPFNIENDTEIKEWLSIQALEISSSDNSFINGIKKYFSLILQCWNQNPLQRPTFLTIRRELDEIYNLIG</sequence>
<dbReference type="InterPro" id="IPR051681">
    <property type="entry name" value="Ser/Thr_Kinases-Pseudokinases"/>
</dbReference>
<proteinExistence type="predicted"/>
<dbReference type="InterPro" id="IPR008271">
    <property type="entry name" value="Ser/Thr_kinase_AS"/>
</dbReference>
<keyword evidence="8" id="KW-1185">Reference proteome</keyword>
<dbReference type="EMBL" id="GG738921">
    <property type="protein sequence ID" value="EFC37135.1"/>
    <property type="molecule type" value="Genomic_DNA"/>
</dbReference>
<evidence type="ECO:0000256" key="3">
    <source>
        <dbReference type="ARBA" id="ARBA00022777"/>
    </source>
</evidence>
<feature type="domain" description="Protein kinase" evidence="6">
    <location>
        <begin position="225"/>
        <end position="515"/>
    </location>
</feature>
<dbReference type="eggNOG" id="KOG0192">
    <property type="taxonomic scope" value="Eukaryota"/>
</dbReference>
<keyword evidence="2" id="KW-0547">Nucleotide-binding</keyword>
<dbReference type="PROSITE" id="PS50011">
    <property type="entry name" value="PROTEIN_KINASE_DOM"/>
    <property type="match status" value="1"/>
</dbReference>
<dbReference type="PANTHER" id="PTHR44329">
    <property type="entry name" value="SERINE/THREONINE-PROTEIN KINASE TNNI3K-RELATED"/>
    <property type="match status" value="1"/>
</dbReference>
<name>D2W179_NAEGR</name>
<organism evidence="8">
    <name type="scientific">Naegleria gruberi</name>
    <name type="common">Amoeba</name>
    <dbReference type="NCBI Taxonomy" id="5762"/>
    <lineage>
        <taxon>Eukaryota</taxon>
        <taxon>Discoba</taxon>
        <taxon>Heterolobosea</taxon>
        <taxon>Tetramitia</taxon>
        <taxon>Eutetramitia</taxon>
        <taxon>Vahlkampfiidae</taxon>
        <taxon>Naegleria</taxon>
    </lineage>
</organism>
<dbReference type="GO" id="GO:0004674">
    <property type="term" value="F:protein serine/threonine kinase activity"/>
    <property type="evidence" value="ECO:0007669"/>
    <property type="project" value="TreeGrafter"/>
</dbReference>
<dbReference type="KEGG" id="ngr:NAEGRDRAFT_75121"/>
<evidence type="ECO:0000256" key="5">
    <source>
        <dbReference type="SAM" id="SignalP"/>
    </source>
</evidence>
<dbReference type="STRING" id="5762.D2W179"/>
<keyword evidence="5" id="KW-0732">Signal</keyword>
<dbReference type="AlphaFoldDB" id="D2W179"/>
<gene>
    <name evidence="7" type="ORF">NAEGRDRAFT_75121</name>
</gene>
<keyword evidence="4" id="KW-0067">ATP-binding</keyword>
<feature type="chain" id="PRO_5003038930" evidence="5">
    <location>
        <begin position="22"/>
        <end position="519"/>
    </location>
</feature>
<feature type="signal peptide" evidence="5">
    <location>
        <begin position="1"/>
        <end position="21"/>
    </location>
</feature>
<dbReference type="InterPro" id="IPR011009">
    <property type="entry name" value="Kinase-like_dom_sf"/>
</dbReference>
<dbReference type="PROSITE" id="PS00108">
    <property type="entry name" value="PROTEIN_KINASE_ST"/>
    <property type="match status" value="1"/>
</dbReference>
<accession>D2W179</accession>
<dbReference type="SMART" id="SM00220">
    <property type="entry name" value="S_TKc"/>
    <property type="match status" value="1"/>
</dbReference>
<dbReference type="Proteomes" id="UP000006671">
    <property type="component" value="Unassembled WGS sequence"/>
</dbReference>
<dbReference type="Gene3D" id="1.10.510.10">
    <property type="entry name" value="Transferase(Phosphotransferase) domain 1"/>
    <property type="match status" value="1"/>
</dbReference>
<dbReference type="Pfam" id="PF00069">
    <property type="entry name" value="Pkinase"/>
    <property type="match status" value="1"/>
</dbReference>